<keyword evidence="1" id="KW-0479">Metal-binding</keyword>
<name>A0ABR0K1L6_9EURO</name>
<evidence type="ECO:0000256" key="5">
    <source>
        <dbReference type="ARBA" id="ARBA00023163"/>
    </source>
</evidence>
<sequence length="371" mass="41484">MSAPTLAGSNVEMWNPTVASLENLDAPRFPLQEDDSQFQGALGSTSDSQECFSMSGPLTDGTVTDWPWHVFESNAFLLSEPLPSTGLEGDYVAIQRDQESGTAQMPSHDSASDLRGNASSDEEHESDLVQQVSTRFGALRISADGQLRYFGAATNYHLLEGSRHDEDVEFFTTKHEMLDRLEQAGLNQEVPSDLEEHLLQLYFLWHNSSHVTVDRGAFDAARTKQTSSITEAGYSSDFLVNAIYEAARGRDARTWLYGGMAMRLCFDLGLHIDCALYVKAEILTPAEARARQITFWSCVVLNHLSSFHFGRPFRVDSEEITVQPPYRPGDVPIRETEELETTRTASQATDTTVLREWVFLCETLVPLMRKL</sequence>
<dbReference type="InterPro" id="IPR007219">
    <property type="entry name" value="XnlR_reg_dom"/>
</dbReference>
<evidence type="ECO:0000256" key="3">
    <source>
        <dbReference type="ARBA" id="ARBA00023015"/>
    </source>
</evidence>
<dbReference type="CDD" id="cd12148">
    <property type="entry name" value="fungal_TF_MHR"/>
    <property type="match status" value="1"/>
</dbReference>
<feature type="compositionally biased region" description="Polar residues" evidence="7">
    <location>
        <begin position="100"/>
        <end position="109"/>
    </location>
</feature>
<dbReference type="EMBL" id="JAVRRG010000125">
    <property type="protein sequence ID" value="KAK5082612.1"/>
    <property type="molecule type" value="Genomic_DNA"/>
</dbReference>
<evidence type="ECO:0000256" key="7">
    <source>
        <dbReference type="SAM" id="MobiDB-lite"/>
    </source>
</evidence>
<keyword evidence="4" id="KW-0238">DNA-binding</keyword>
<protein>
    <recommendedName>
        <fullName evidence="8">Xylanolytic transcriptional activator regulatory domain-containing protein</fullName>
    </recommendedName>
</protein>
<evidence type="ECO:0000256" key="6">
    <source>
        <dbReference type="ARBA" id="ARBA00023242"/>
    </source>
</evidence>
<evidence type="ECO:0000256" key="1">
    <source>
        <dbReference type="ARBA" id="ARBA00022723"/>
    </source>
</evidence>
<feature type="domain" description="Xylanolytic transcriptional activator regulatory" evidence="8">
    <location>
        <begin position="254"/>
        <end position="331"/>
    </location>
</feature>
<feature type="region of interest" description="Disordered" evidence="7">
    <location>
        <begin position="99"/>
        <end position="129"/>
    </location>
</feature>
<keyword evidence="6" id="KW-0539">Nucleus</keyword>
<keyword evidence="2" id="KW-0862">Zinc</keyword>
<evidence type="ECO:0000259" key="8">
    <source>
        <dbReference type="SMART" id="SM00906"/>
    </source>
</evidence>
<evidence type="ECO:0000313" key="9">
    <source>
        <dbReference type="EMBL" id="KAK5082612.1"/>
    </source>
</evidence>
<gene>
    <name evidence="9" type="ORF">LTR24_007869</name>
</gene>
<reference evidence="9 10" key="1">
    <citation type="submission" date="2023-08" db="EMBL/GenBank/DDBJ databases">
        <title>Black Yeasts Isolated from many extreme environments.</title>
        <authorList>
            <person name="Coleine C."/>
            <person name="Stajich J.E."/>
            <person name="Selbmann L."/>
        </authorList>
    </citation>
    <scope>NUCLEOTIDE SEQUENCE [LARGE SCALE GENOMIC DNA]</scope>
    <source>
        <strain evidence="9 10">CCFEE 5885</strain>
    </source>
</reference>
<evidence type="ECO:0000256" key="4">
    <source>
        <dbReference type="ARBA" id="ARBA00023125"/>
    </source>
</evidence>
<organism evidence="9 10">
    <name type="scientific">Lithohypha guttulata</name>
    <dbReference type="NCBI Taxonomy" id="1690604"/>
    <lineage>
        <taxon>Eukaryota</taxon>
        <taxon>Fungi</taxon>
        <taxon>Dikarya</taxon>
        <taxon>Ascomycota</taxon>
        <taxon>Pezizomycotina</taxon>
        <taxon>Eurotiomycetes</taxon>
        <taxon>Chaetothyriomycetidae</taxon>
        <taxon>Chaetothyriales</taxon>
        <taxon>Trichomeriaceae</taxon>
        <taxon>Lithohypha</taxon>
    </lineage>
</organism>
<dbReference type="PANTHER" id="PTHR31313:SF77">
    <property type="entry name" value="ZN(II)2CYS6 TRANSCRIPTION FACTOR (EUROFUNG)"/>
    <property type="match status" value="1"/>
</dbReference>
<keyword evidence="10" id="KW-1185">Reference proteome</keyword>
<proteinExistence type="predicted"/>
<dbReference type="Pfam" id="PF04082">
    <property type="entry name" value="Fungal_trans"/>
    <property type="match status" value="1"/>
</dbReference>
<keyword evidence="5" id="KW-0804">Transcription</keyword>
<keyword evidence="3" id="KW-0805">Transcription regulation</keyword>
<comment type="caution">
    <text evidence="9">The sequence shown here is derived from an EMBL/GenBank/DDBJ whole genome shotgun (WGS) entry which is preliminary data.</text>
</comment>
<dbReference type="PANTHER" id="PTHR31313">
    <property type="entry name" value="TY1 ENHANCER ACTIVATOR"/>
    <property type="match status" value="1"/>
</dbReference>
<evidence type="ECO:0000313" key="10">
    <source>
        <dbReference type="Proteomes" id="UP001345013"/>
    </source>
</evidence>
<dbReference type="Proteomes" id="UP001345013">
    <property type="component" value="Unassembled WGS sequence"/>
</dbReference>
<dbReference type="InterPro" id="IPR051615">
    <property type="entry name" value="Transcr_Regulatory_Elem"/>
</dbReference>
<accession>A0ABR0K1L6</accession>
<evidence type="ECO:0000256" key="2">
    <source>
        <dbReference type="ARBA" id="ARBA00022833"/>
    </source>
</evidence>
<dbReference type="SMART" id="SM00906">
    <property type="entry name" value="Fungal_trans"/>
    <property type="match status" value="1"/>
</dbReference>